<evidence type="ECO:0008006" key="4">
    <source>
        <dbReference type="Google" id="ProtNLM"/>
    </source>
</evidence>
<gene>
    <name evidence="3" type="ORF">METZ01_LOCUS53534</name>
</gene>
<organism evidence="3">
    <name type="scientific">marine metagenome</name>
    <dbReference type="NCBI Taxonomy" id="408172"/>
    <lineage>
        <taxon>unclassified sequences</taxon>
        <taxon>metagenomes</taxon>
        <taxon>ecological metagenomes</taxon>
    </lineage>
</organism>
<feature type="domain" description="ChsH2 rubredoxin-like zinc ribbon" evidence="2">
    <location>
        <begin position="18"/>
        <end position="53"/>
    </location>
</feature>
<accession>A0A381S9B3</accession>
<feature type="domain" description="ChsH2 C-terminal OB-fold" evidence="1">
    <location>
        <begin position="58"/>
        <end position="125"/>
    </location>
</feature>
<protein>
    <recommendedName>
        <fullName evidence="4">DUF35 domain-containing protein</fullName>
    </recommendedName>
</protein>
<name>A0A381S9B3_9ZZZZ</name>
<dbReference type="InterPro" id="IPR052513">
    <property type="entry name" value="Thioester_dehydratase-like"/>
</dbReference>
<evidence type="ECO:0000313" key="3">
    <source>
        <dbReference type="EMBL" id="SVA00680.1"/>
    </source>
</evidence>
<evidence type="ECO:0000259" key="2">
    <source>
        <dbReference type="Pfam" id="PF12172"/>
    </source>
</evidence>
<dbReference type="PANTHER" id="PTHR34075">
    <property type="entry name" value="BLR3430 PROTEIN"/>
    <property type="match status" value="1"/>
</dbReference>
<proteinExistence type="predicted"/>
<dbReference type="Gene3D" id="6.10.30.10">
    <property type="match status" value="1"/>
</dbReference>
<dbReference type="InterPro" id="IPR002878">
    <property type="entry name" value="ChsH2_C"/>
</dbReference>
<dbReference type="EMBL" id="UINC01002826">
    <property type="protein sequence ID" value="SVA00680.1"/>
    <property type="molecule type" value="Genomic_DNA"/>
</dbReference>
<sequence>MTLRPQPRFPEPDTEPFWEATKERNLVYQTCDNPDCTDKVIFYPRAHCNSCGGLKTTWNTSKGEGVVYTYSVVMQSRHPAFKDLGPYAVAYVDLDEGFRMMTNVINVDNPISDIQIGMRVKLVWQEQGEGEIALPMFEPA</sequence>
<dbReference type="PANTHER" id="PTHR34075:SF5">
    <property type="entry name" value="BLR3430 PROTEIN"/>
    <property type="match status" value="1"/>
</dbReference>
<dbReference type="Pfam" id="PF01796">
    <property type="entry name" value="OB_ChsH2_C"/>
    <property type="match status" value="1"/>
</dbReference>
<dbReference type="AlphaFoldDB" id="A0A381S9B3"/>
<dbReference type="SUPFAM" id="SSF50249">
    <property type="entry name" value="Nucleic acid-binding proteins"/>
    <property type="match status" value="1"/>
</dbReference>
<dbReference type="InterPro" id="IPR022002">
    <property type="entry name" value="ChsH2_Znr"/>
</dbReference>
<reference evidence="3" key="1">
    <citation type="submission" date="2018-05" db="EMBL/GenBank/DDBJ databases">
        <authorList>
            <person name="Lanie J.A."/>
            <person name="Ng W.-L."/>
            <person name="Kazmierczak K.M."/>
            <person name="Andrzejewski T.M."/>
            <person name="Davidsen T.M."/>
            <person name="Wayne K.J."/>
            <person name="Tettelin H."/>
            <person name="Glass J.I."/>
            <person name="Rusch D."/>
            <person name="Podicherti R."/>
            <person name="Tsui H.-C.T."/>
            <person name="Winkler M.E."/>
        </authorList>
    </citation>
    <scope>NUCLEOTIDE SEQUENCE</scope>
</reference>
<dbReference type="InterPro" id="IPR012340">
    <property type="entry name" value="NA-bd_OB-fold"/>
</dbReference>
<evidence type="ECO:0000259" key="1">
    <source>
        <dbReference type="Pfam" id="PF01796"/>
    </source>
</evidence>
<dbReference type="Pfam" id="PF12172">
    <property type="entry name" value="zf-ChsH2"/>
    <property type="match status" value="1"/>
</dbReference>